<dbReference type="GO" id="GO:0006524">
    <property type="term" value="P:alanine catabolic process"/>
    <property type="evidence" value="ECO:0007669"/>
    <property type="project" value="TreeGrafter"/>
</dbReference>
<dbReference type="GO" id="GO:0043565">
    <property type="term" value="F:sequence-specific DNA binding"/>
    <property type="evidence" value="ECO:0007669"/>
    <property type="project" value="InterPro"/>
</dbReference>
<dbReference type="Gene3D" id="1.10.10.10">
    <property type="entry name" value="Winged helix-like DNA-binding domain superfamily/Winged helix DNA-binding domain"/>
    <property type="match status" value="1"/>
</dbReference>
<gene>
    <name evidence="7" type="ORF">BFW38_00360</name>
</gene>
<dbReference type="PRINTS" id="PR00033">
    <property type="entry name" value="HTHASNC"/>
</dbReference>
<dbReference type="RefSeq" id="WP_068996611.1">
    <property type="nucleotide sequence ID" value="NZ_MDTQ01000001.1"/>
</dbReference>
<dbReference type="GO" id="GO:0005829">
    <property type="term" value="C:cytosol"/>
    <property type="evidence" value="ECO:0007669"/>
    <property type="project" value="TreeGrafter"/>
</dbReference>
<dbReference type="GO" id="GO:0006355">
    <property type="term" value="P:regulation of DNA-templated transcription"/>
    <property type="evidence" value="ECO:0007669"/>
    <property type="project" value="UniProtKB-ARBA"/>
</dbReference>
<dbReference type="EMBL" id="MDTQ01000001">
    <property type="protein sequence ID" value="ODC02227.1"/>
    <property type="molecule type" value="Genomic_DNA"/>
</dbReference>
<dbReference type="InterPro" id="IPR011991">
    <property type="entry name" value="ArsR-like_HTH"/>
</dbReference>
<keyword evidence="2" id="KW-0238">DNA-binding</keyword>
<dbReference type="InterPro" id="IPR011008">
    <property type="entry name" value="Dimeric_a/b-barrel"/>
</dbReference>
<keyword evidence="1" id="KW-0805">Transcription regulation</keyword>
<keyword evidence="4" id="KW-0804">Transcription</keyword>
<evidence type="ECO:0000256" key="1">
    <source>
        <dbReference type="ARBA" id="ARBA00023015"/>
    </source>
</evidence>
<dbReference type="OrthoDB" id="166264at2"/>
<dbReference type="Pfam" id="PF13412">
    <property type="entry name" value="HTH_24"/>
    <property type="match status" value="1"/>
</dbReference>
<evidence type="ECO:0000313" key="8">
    <source>
        <dbReference type="Proteomes" id="UP000094291"/>
    </source>
</evidence>
<evidence type="ECO:0000313" key="7">
    <source>
        <dbReference type="EMBL" id="ODC02227.1"/>
    </source>
</evidence>
<comment type="caution">
    <text evidence="7">The sequence shown here is derived from an EMBL/GenBank/DDBJ whole genome shotgun (WGS) entry which is preliminary data.</text>
</comment>
<dbReference type="InterPro" id="IPR000485">
    <property type="entry name" value="AsnC-type_HTH_dom"/>
</dbReference>
<dbReference type="InterPro" id="IPR019887">
    <property type="entry name" value="Tscrpt_reg_AsnC/Lrp_C"/>
</dbReference>
<organism evidence="7 8">
    <name type="scientific">Terasakiispira papahanaumokuakeensis</name>
    <dbReference type="NCBI Taxonomy" id="197479"/>
    <lineage>
        <taxon>Bacteria</taxon>
        <taxon>Pseudomonadati</taxon>
        <taxon>Pseudomonadota</taxon>
        <taxon>Gammaproteobacteria</taxon>
        <taxon>Oceanospirillales</taxon>
        <taxon>Terasakiispira</taxon>
    </lineage>
</organism>
<proteinExistence type="predicted"/>
<dbReference type="CDD" id="cd00090">
    <property type="entry name" value="HTH_ARSR"/>
    <property type="match status" value="1"/>
</dbReference>
<keyword evidence="3" id="KW-0010">Activator</keyword>
<dbReference type="Gene3D" id="3.30.70.920">
    <property type="match status" value="1"/>
</dbReference>
<feature type="domain" description="HTH asnC-type" evidence="6">
    <location>
        <begin position="1"/>
        <end position="62"/>
    </location>
</feature>
<dbReference type="AlphaFoldDB" id="A0A1E2V5G3"/>
<dbReference type="PROSITE" id="PS50956">
    <property type="entry name" value="HTH_ASNC_2"/>
    <property type="match status" value="1"/>
</dbReference>
<dbReference type="GO" id="GO:0043201">
    <property type="term" value="P:response to L-leucine"/>
    <property type="evidence" value="ECO:0007669"/>
    <property type="project" value="TreeGrafter"/>
</dbReference>
<dbReference type="InterPro" id="IPR036390">
    <property type="entry name" value="WH_DNA-bd_sf"/>
</dbReference>
<dbReference type="STRING" id="197479.BFW38_00360"/>
<evidence type="ECO:0000256" key="3">
    <source>
        <dbReference type="ARBA" id="ARBA00023159"/>
    </source>
</evidence>
<dbReference type="Proteomes" id="UP000094291">
    <property type="component" value="Unassembled WGS sequence"/>
</dbReference>
<dbReference type="SUPFAM" id="SSF46785">
    <property type="entry name" value="Winged helix' DNA-binding domain"/>
    <property type="match status" value="1"/>
</dbReference>
<dbReference type="Pfam" id="PF01037">
    <property type="entry name" value="AsnC_trans_reg"/>
    <property type="match status" value="1"/>
</dbReference>
<dbReference type="SUPFAM" id="SSF54909">
    <property type="entry name" value="Dimeric alpha+beta barrel"/>
    <property type="match status" value="1"/>
</dbReference>
<dbReference type="SMART" id="SM00344">
    <property type="entry name" value="HTH_ASNC"/>
    <property type="match status" value="1"/>
</dbReference>
<sequence length="147" mass="16591">MDTLDRKILQTLQQDARMSNVQLAQAVNLSPSACLRRVQALEESGVIRGYRVITDPEQMGKGFLAYITVGLSSHTKTAQENFERAMYIADEVVECHNVAGRFEYLLRVEARDLAHYKYFHTDILGTQPHVSAISTHIVMHSAKDERG</sequence>
<dbReference type="InterPro" id="IPR036388">
    <property type="entry name" value="WH-like_DNA-bd_sf"/>
</dbReference>
<dbReference type="PROSITE" id="PS00519">
    <property type="entry name" value="HTH_ASNC_1"/>
    <property type="match status" value="1"/>
</dbReference>
<protein>
    <recommendedName>
        <fullName evidence="5">Leucine-responsive regulatory protein</fullName>
    </recommendedName>
</protein>
<evidence type="ECO:0000259" key="6">
    <source>
        <dbReference type="PROSITE" id="PS50956"/>
    </source>
</evidence>
<dbReference type="InterPro" id="IPR019885">
    <property type="entry name" value="Tscrpt_reg_HTH_AsnC-type_CS"/>
</dbReference>
<evidence type="ECO:0000256" key="5">
    <source>
        <dbReference type="ARBA" id="ARBA00039227"/>
    </source>
</evidence>
<dbReference type="PANTHER" id="PTHR30154:SF0">
    <property type="entry name" value="LEUCINE-RESPONSIVE REGULATORY PROTEIN"/>
    <property type="match status" value="1"/>
</dbReference>
<keyword evidence="8" id="KW-1185">Reference proteome</keyword>
<evidence type="ECO:0000256" key="4">
    <source>
        <dbReference type="ARBA" id="ARBA00023163"/>
    </source>
</evidence>
<dbReference type="InterPro" id="IPR019888">
    <property type="entry name" value="Tscrpt_reg_AsnC-like"/>
</dbReference>
<reference evidence="7 8" key="1">
    <citation type="submission" date="2016-08" db="EMBL/GenBank/DDBJ databases">
        <authorList>
            <person name="Seilhamer J.J."/>
        </authorList>
    </citation>
    <scope>NUCLEOTIDE SEQUENCE [LARGE SCALE GENOMIC DNA]</scope>
    <source>
        <strain evidence="7 8">PH27A</strain>
    </source>
</reference>
<dbReference type="PANTHER" id="PTHR30154">
    <property type="entry name" value="LEUCINE-RESPONSIVE REGULATORY PROTEIN"/>
    <property type="match status" value="1"/>
</dbReference>
<accession>A0A1E2V5G3</accession>
<name>A0A1E2V5G3_9GAMM</name>
<evidence type="ECO:0000256" key="2">
    <source>
        <dbReference type="ARBA" id="ARBA00023125"/>
    </source>
</evidence>
<dbReference type="FunFam" id="1.10.10.10:FF:000186">
    <property type="entry name" value="AsnC family transcriptional regulator"/>
    <property type="match status" value="1"/>
</dbReference>